<comment type="caution">
    <text evidence="1">The sequence shown here is derived from an EMBL/GenBank/DDBJ whole genome shotgun (WGS) entry which is preliminary data.</text>
</comment>
<accession>A0A8S3TCE1</accession>
<dbReference type="SUPFAM" id="SSF52540">
    <property type="entry name" value="P-loop containing nucleoside triphosphate hydrolases"/>
    <property type="match status" value="1"/>
</dbReference>
<dbReference type="EMBL" id="CAJPWZ010001992">
    <property type="protein sequence ID" value="CAG2228257.1"/>
    <property type="molecule type" value="Genomic_DNA"/>
</dbReference>
<evidence type="ECO:0000313" key="1">
    <source>
        <dbReference type="EMBL" id="CAG2228257.1"/>
    </source>
</evidence>
<dbReference type="PANTHER" id="PTHR47642:SF5">
    <property type="entry name" value="ATP-DEPENDENT DNA HELICASE"/>
    <property type="match status" value="1"/>
</dbReference>
<proteinExistence type="predicted"/>
<dbReference type="InterPro" id="IPR027417">
    <property type="entry name" value="P-loop_NTPase"/>
</dbReference>
<protein>
    <submittedName>
        <fullName evidence="1">PIF1</fullName>
        <ecNumber evidence="1">3.6.4.12</ecNumber>
    </submittedName>
</protein>
<keyword evidence="2" id="KW-1185">Reference proteome</keyword>
<organism evidence="1 2">
    <name type="scientific">Mytilus edulis</name>
    <name type="common">Blue mussel</name>
    <dbReference type="NCBI Taxonomy" id="6550"/>
    <lineage>
        <taxon>Eukaryota</taxon>
        <taxon>Metazoa</taxon>
        <taxon>Spiralia</taxon>
        <taxon>Lophotrochozoa</taxon>
        <taxon>Mollusca</taxon>
        <taxon>Bivalvia</taxon>
        <taxon>Autobranchia</taxon>
        <taxon>Pteriomorphia</taxon>
        <taxon>Mytilida</taxon>
        <taxon>Mytiloidea</taxon>
        <taxon>Mytilidae</taxon>
        <taxon>Mytilinae</taxon>
        <taxon>Mytilus</taxon>
    </lineage>
</organism>
<dbReference type="InterPro" id="IPR051055">
    <property type="entry name" value="PIF1_helicase"/>
</dbReference>
<name>A0A8S3TCE1_MYTED</name>
<reference evidence="1" key="1">
    <citation type="submission" date="2021-03" db="EMBL/GenBank/DDBJ databases">
        <authorList>
            <person name="Bekaert M."/>
        </authorList>
    </citation>
    <scope>NUCLEOTIDE SEQUENCE</scope>
</reference>
<dbReference type="EC" id="3.6.4.12" evidence="1"/>
<dbReference type="OrthoDB" id="410381at2759"/>
<evidence type="ECO:0000313" key="2">
    <source>
        <dbReference type="Proteomes" id="UP000683360"/>
    </source>
</evidence>
<dbReference type="Proteomes" id="UP000683360">
    <property type="component" value="Unassembled WGS sequence"/>
</dbReference>
<dbReference type="PANTHER" id="PTHR47642">
    <property type="entry name" value="ATP-DEPENDENT DNA HELICASE"/>
    <property type="match status" value="1"/>
</dbReference>
<dbReference type="AlphaFoldDB" id="A0A8S3TCE1"/>
<dbReference type="GO" id="GO:0003678">
    <property type="term" value="F:DNA helicase activity"/>
    <property type="evidence" value="ECO:0007669"/>
    <property type="project" value="UniProtKB-EC"/>
</dbReference>
<sequence>MLFHPWKNELQDIPNSYDFIMKIYTENRGKVTLKRQEYEKKRKVLDYVECLVNHEQNDQITTSSSEFMPGTDFCNEEDLDQEQTLAEKYGCFDPGKPMQYDIALDIGITRKQISDEDLHFKKYQNQNIGNGPIVDSSDRVRIIWVLFDDKNIGKQQRKHYRHLLKPGISTECTPIFEISCKCCVVNNPEYKFLRRQFPIRLSAAKTIHKSQGSTLETVAVHFGSRRKSAHAFSRYKQSKNMSGLNILALNEEKLAVSPEVILEMERMREDAQLSLSEYHKQ</sequence>
<dbReference type="GO" id="GO:0016787">
    <property type="term" value="F:hydrolase activity"/>
    <property type="evidence" value="ECO:0007669"/>
    <property type="project" value="UniProtKB-KW"/>
</dbReference>
<gene>
    <name evidence="1" type="ORF">MEDL_41211</name>
</gene>
<keyword evidence="1" id="KW-0378">Hydrolase</keyword>